<evidence type="ECO:0000256" key="4">
    <source>
        <dbReference type="ARBA" id="ARBA00020397"/>
    </source>
</evidence>
<dbReference type="AlphaFoldDB" id="A0A1I1UG23"/>
<dbReference type="CDD" id="cd00773">
    <property type="entry name" value="HisRS-like_core"/>
    <property type="match status" value="1"/>
</dbReference>
<dbReference type="OrthoDB" id="9769617at2"/>
<dbReference type="PIRSF" id="PIRSF001549">
    <property type="entry name" value="His-tRNA_synth"/>
    <property type="match status" value="1"/>
</dbReference>
<dbReference type="GO" id="GO:0000105">
    <property type="term" value="P:L-histidine biosynthetic process"/>
    <property type="evidence" value="ECO:0007669"/>
    <property type="project" value="UniProtKB-UniRule"/>
</dbReference>
<keyword evidence="5 7" id="KW-0963">Cytoplasm</keyword>
<feature type="binding site" evidence="8">
    <location>
        <position position="126"/>
    </location>
    <ligand>
        <name>L-histidine</name>
        <dbReference type="ChEBI" id="CHEBI:57595"/>
    </ligand>
</feature>
<evidence type="ECO:0000256" key="2">
    <source>
        <dbReference type="ARBA" id="ARBA00004667"/>
    </source>
</evidence>
<protein>
    <recommendedName>
        <fullName evidence="4 7">ATP phosphoribosyltransferase regulatory subunit</fullName>
    </recommendedName>
</protein>
<keyword evidence="11" id="KW-1185">Reference proteome</keyword>
<dbReference type="RefSeq" id="WP_093428776.1">
    <property type="nucleotide sequence ID" value="NZ_FOMJ01000007.1"/>
</dbReference>
<comment type="pathway">
    <text evidence="2 7">Amino-acid biosynthesis; L-histidine biosynthesis; L-histidine from 5-phospho-alpha-D-ribose 1-diphosphate: step 1/9.</text>
</comment>
<sequence length="395" mass="42927">MQPTDRWLLPEGIEEALPPEAARLETMRRQLVDLYASWGYRLVMPPFIEYLDSLLTGTGNDLDLDTFKVTDQLSGRMMGVRADMTPQVARMDAHRLGRDVPERLCYLGTVLRTRPESFAGSRAPLQVGAELFGHAGAASDLEVIGLMAETLRATGIDDFHLDVGHVGIYRGLVAEADLAEADERALFDALQRKSMPELPGLLDAAGVTGELRRMFLELPELHGYRDVLARAREVLGRGGEGIAGALDHLEAVADGLERRLPEVTLHFDLGELRGYHYHTGVVFAAFLPEQGRSVAQGGRYDDIGRVFGRARPATGFSADLRELLALQGPPAALGGIFAPAIEDDALVHRVAELRAAGERVVFELPGQAGDAAAMGCDRALIQRDSGWEIESVAAE</sequence>
<keyword evidence="7" id="KW-0028">Amino-acid biosynthesis</keyword>
<dbReference type="STRING" id="1123397.SAMN05660831_02147"/>
<keyword evidence="7" id="KW-0368">Histidine biosynthesis</keyword>
<evidence type="ECO:0000313" key="10">
    <source>
        <dbReference type="EMBL" id="SFD69812.1"/>
    </source>
</evidence>
<dbReference type="Gene3D" id="3.30.930.10">
    <property type="entry name" value="Bira Bifunctional Protein, Domain 2"/>
    <property type="match status" value="1"/>
</dbReference>
<dbReference type="InterPro" id="IPR004516">
    <property type="entry name" value="HisRS/HisZ"/>
</dbReference>
<dbReference type="NCBIfam" id="NF008935">
    <property type="entry name" value="PRK12292.1-1"/>
    <property type="match status" value="1"/>
</dbReference>
<comment type="subcellular location">
    <subcellularLocation>
        <location evidence="1 7">Cytoplasm</location>
    </subcellularLocation>
</comment>
<dbReference type="SUPFAM" id="SSF55681">
    <property type="entry name" value="Class II aaRS and biotin synthetases"/>
    <property type="match status" value="1"/>
</dbReference>
<gene>
    <name evidence="7" type="primary">hisZ</name>
    <name evidence="10" type="ORF">SAMN05660831_02147</name>
</gene>
<organism evidence="10 11">
    <name type="scientific">Thiohalospira halophila DSM 15071</name>
    <dbReference type="NCBI Taxonomy" id="1123397"/>
    <lineage>
        <taxon>Bacteria</taxon>
        <taxon>Pseudomonadati</taxon>
        <taxon>Pseudomonadota</taxon>
        <taxon>Gammaproteobacteria</taxon>
        <taxon>Thiohalospirales</taxon>
        <taxon>Thiohalospiraceae</taxon>
        <taxon>Thiohalospira</taxon>
    </lineage>
</organism>
<feature type="binding site" evidence="8">
    <location>
        <position position="273"/>
    </location>
    <ligand>
        <name>L-histidine</name>
        <dbReference type="ChEBI" id="CHEBI:57595"/>
    </ligand>
</feature>
<feature type="binding site" evidence="8">
    <location>
        <position position="130"/>
    </location>
    <ligand>
        <name>L-histidine</name>
        <dbReference type="ChEBI" id="CHEBI:57595"/>
    </ligand>
</feature>
<keyword evidence="10" id="KW-0808">Transferase</keyword>
<dbReference type="PANTHER" id="PTHR11476">
    <property type="entry name" value="HISTIDYL-TRNA SYNTHETASE"/>
    <property type="match status" value="1"/>
</dbReference>
<dbReference type="PANTHER" id="PTHR11476:SF7">
    <property type="entry name" value="HISTIDINE--TRNA LIGASE"/>
    <property type="match status" value="1"/>
</dbReference>
<evidence type="ECO:0000256" key="7">
    <source>
        <dbReference type="HAMAP-Rule" id="MF_00125"/>
    </source>
</evidence>
<dbReference type="InterPro" id="IPR004517">
    <property type="entry name" value="HisZ"/>
</dbReference>
<dbReference type="EMBL" id="FOMJ01000007">
    <property type="protein sequence ID" value="SFD69812.1"/>
    <property type="molecule type" value="Genomic_DNA"/>
</dbReference>
<dbReference type="Pfam" id="PF13393">
    <property type="entry name" value="tRNA-synt_His"/>
    <property type="match status" value="1"/>
</dbReference>
<evidence type="ECO:0000256" key="1">
    <source>
        <dbReference type="ARBA" id="ARBA00004496"/>
    </source>
</evidence>
<dbReference type="GO" id="GO:0005737">
    <property type="term" value="C:cytoplasm"/>
    <property type="evidence" value="ECO:0007669"/>
    <property type="project" value="UniProtKB-SubCell"/>
</dbReference>
<reference evidence="10 11" key="1">
    <citation type="submission" date="2016-10" db="EMBL/GenBank/DDBJ databases">
        <authorList>
            <person name="de Groot N.N."/>
        </authorList>
    </citation>
    <scope>NUCLEOTIDE SEQUENCE [LARGE SCALE GENOMIC DNA]</scope>
    <source>
        <strain evidence="10 11">HL3</strain>
    </source>
</reference>
<keyword evidence="10" id="KW-0328">Glycosyltransferase</keyword>
<feature type="binding site" evidence="8">
    <location>
        <begin position="83"/>
        <end position="85"/>
    </location>
    <ligand>
        <name>L-histidine</name>
        <dbReference type="ChEBI" id="CHEBI:57595"/>
    </ligand>
</feature>
<feature type="binding site" evidence="8">
    <location>
        <position position="112"/>
    </location>
    <ligand>
        <name>L-histidine</name>
        <dbReference type="ChEBI" id="CHEBI:57595"/>
    </ligand>
</feature>
<dbReference type="Proteomes" id="UP000198611">
    <property type="component" value="Unassembled WGS sequence"/>
</dbReference>
<dbReference type="InterPro" id="IPR045864">
    <property type="entry name" value="aa-tRNA-synth_II/BPL/LPL"/>
</dbReference>
<comment type="function">
    <text evidence="6 7">Required for the first step of histidine biosynthesis. May allow the feedback regulation of ATP phosphoribosyltransferase activity by histidine.</text>
</comment>
<dbReference type="GO" id="GO:0016757">
    <property type="term" value="F:glycosyltransferase activity"/>
    <property type="evidence" value="ECO:0007669"/>
    <property type="project" value="UniProtKB-KW"/>
</dbReference>
<dbReference type="HAMAP" id="MF_00125">
    <property type="entry name" value="HisZ"/>
    <property type="match status" value="1"/>
</dbReference>
<proteinExistence type="inferred from homology"/>
<accession>A0A1I1UG23</accession>
<name>A0A1I1UG23_9GAMM</name>
<dbReference type="InterPro" id="IPR041715">
    <property type="entry name" value="HisRS-like_core"/>
</dbReference>
<evidence type="ECO:0000259" key="9">
    <source>
        <dbReference type="Pfam" id="PF13393"/>
    </source>
</evidence>
<comment type="similarity">
    <text evidence="3 7">Belongs to the class-II aminoacyl-tRNA synthetase family. HisZ subfamily.</text>
</comment>
<evidence type="ECO:0000313" key="11">
    <source>
        <dbReference type="Proteomes" id="UP000198611"/>
    </source>
</evidence>
<dbReference type="NCBIfam" id="NF009086">
    <property type="entry name" value="PRK12421.1"/>
    <property type="match status" value="1"/>
</dbReference>
<comment type="miscellaneous">
    <text evidence="7">This function is generally fulfilled by the C-terminal part of HisG, which is missing in some bacteria such as this one.</text>
</comment>
<dbReference type="UniPathway" id="UPA00031">
    <property type="reaction ID" value="UER00006"/>
</dbReference>
<dbReference type="NCBIfam" id="TIGR00443">
    <property type="entry name" value="hisZ_biosyn_reg"/>
    <property type="match status" value="1"/>
</dbReference>
<evidence type="ECO:0000256" key="5">
    <source>
        <dbReference type="ARBA" id="ARBA00022490"/>
    </source>
</evidence>
<evidence type="ECO:0000256" key="8">
    <source>
        <dbReference type="PIRSR" id="PIRSR001549-1"/>
    </source>
</evidence>
<comment type="subunit">
    <text evidence="7">Heteromultimer composed of HisG and HisZ subunits.</text>
</comment>
<feature type="domain" description="Class II Histidinyl-tRNA synthetase (HisRS)-like catalytic core" evidence="9">
    <location>
        <begin position="12"/>
        <end position="323"/>
    </location>
</feature>
<evidence type="ECO:0000256" key="6">
    <source>
        <dbReference type="ARBA" id="ARBA00025246"/>
    </source>
</evidence>
<evidence type="ECO:0000256" key="3">
    <source>
        <dbReference type="ARBA" id="ARBA00005539"/>
    </source>
</evidence>